<proteinExistence type="inferred from homology"/>
<feature type="binding site" evidence="8">
    <location>
        <position position="215"/>
    </location>
    <ligand>
        <name>Zn(2+)</name>
        <dbReference type="ChEBI" id="CHEBI:29105"/>
        <label>2</label>
    </ligand>
</feature>
<dbReference type="Proteomes" id="UP000295662">
    <property type="component" value="Unassembled WGS sequence"/>
</dbReference>
<dbReference type="InterPro" id="IPR051464">
    <property type="entry name" value="Peptidase_M42_aminopept"/>
</dbReference>
<keyword evidence="10" id="KW-1185">Reference proteome</keyword>
<comment type="cofactor">
    <cofactor evidence="8">
        <name>a divalent metal cation</name>
        <dbReference type="ChEBI" id="CHEBI:60240"/>
    </cofactor>
    <text evidence="8">Binds 2 divalent metal cations per subunit.</text>
</comment>
<keyword evidence="5" id="KW-0378">Hydrolase</keyword>
<gene>
    <name evidence="9" type="ORF">EI77_03269</name>
</gene>
<dbReference type="SUPFAM" id="SSF101821">
    <property type="entry name" value="Aminopeptidase/glucanase lid domain"/>
    <property type="match status" value="1"/>
</dbReference>
<feature type="binding site" evidence="8">
    <location>
        <position position="67"/>
    </location>
    <ligand>
        <name>Zn(2+)</name>
        <dbReference type="ChEBI" id="CHEBI:29105"/>
        <label>1</label>
    </ligand>
</feature>
<feature type="binding site" evidence="8">
    <location>
        <position position="324"/>
    </location>
    <ligand>
        <name>Zn(2+)</name>
        <dbReference type="ChEBI" id="CHEBI:29105"/>
        <label>2</label>
    </ligand>
</feature>
<dbReference type="InterPro" id="IPR023367">
    <property type="entry name" value="Peptidase_M42_dom2"/>
</dbReference>
<dbReference type="InterPro" id="IPR008007">
    <property type="entry name" value="Peptidase_M42"/>
</dbReference>
<comment type="caution">
    <text evidence="9">The sequence shown here is derived from an EMBL/GenBank/DDBJ whole genome shotgun (WGS) entry which is preliminary data.</text>
</comment>
<feature type="binding site" evidence="8">
    <location>
        <position position="237"/>
    </location>
    <ligand>
        <name>Zn(2+)</name>
        <dbReference type="ChEBI" id="CHEBI:29105"/>
        <label>1</label>
    </ligand>
</feature>
<dbReference type="CDD" id="cd05656">
    <property type="entry name" value="M42_Frv"/>
    <property type="match status" value="1"/>
</dbReference>
<dbReference type="PANTHER" id="PTHR32481">
    <property type="entry name" value="AMINOPEPTIDASE"/>
    <property type="match status" value="1"/>
</dbReference>
<sequence>MTATSKNFLVDLLSTPSPTGFEVRGQRKWAAYAGKFADRVESDAYGTAWATLDGKGKAPKRIMFEAHADEIGYMVKYISKEGFISVDRVGGSDVATARGRRVDILGDKGIVRGIIGNIAIHIREDRDNEKAPKVHELWIDIGARSAGEVSDAGIRVGHPAVYTDTVEELGAHRLVGRALDNRLGGFIIAEVIARLSKRKTRLPSTVIALNAVQEEIGGHGAKMAAYRLMPDVAIVLDVTHATDTPSVDVKKHGEVKLGDGPTLTHGGANHVEVVKRLIQVAEEKKMLIQHESSSRFTGTDTDVIFNQQHGIPSALVSLPLRYMHSVVEMADLRDVEQVIELLVAFAESVTLKDEFSVKL</sequence>
<dbReference type="AlphaFoldDB" id="A0A4R7RRD8"/>
<dbReference type="GO" id="GO:0046872">
    <property type="term" value="F:metal ion binding"/>
    <property type="evidence" value="ECO:0007669"/>
    <property type="project" value="UniProtKB-UniRule"/>
</dbReference>
<dbReference type="EMBL" id="SOCA01000006">
    <property type="protein sequence ID" value="TDU68152.1"/>
    <property type="molecule type" value="Genomic_DNA"/>
</dbReference>
<evidence type="ECO:0000256" key="1">
    <source>
        <dbReference type="ARBA" id="ARBA00006272"/>
    </source>
</evidence>
<feature type="active site" description="Proton acceptor" evidence="7">
    <location>
        <position position="214"/>
    </location>
</feature>
<evidence type="ECO:0000256" key="4">
    <source>
        <dbReference type="ARBA" id="ARBA00022723"/>
    </source>
</evidence>
<evidence type="ECO:0000256" key="2">
    <source>
        <dbReference type="ARBA" id="ARBA00022438"/>
    </source>
</evidence>
<evidence type="ECO:0000256" key="5">
    <source>
        <dbReference type="ARBA" id="ARBA00022801"/>
    </source>
</evidence>
<dbReference type="Pfam" id="PF05343">
    <property type="entry name" value="Peptidase_M42"/>
    <property type="match status" value="1"/>
</dbReference>
<protein>
    <submittedName>
        <fullName evidence="9">Endoglucanase</fullName>
    </submittedName>
</protein>
<organism evidence="9 10">
    <name type="scientific">Prosthecobacter fusiformis</name>
    <dbReference type="NCBI Taxonomy" id="48464"/>
    <lineage>
        <taxon>Bacteria</taxon>
        <taxon>Pseudomonadati</taxon>
        <taxon>Verrucomicrobiota</taxon>
        <taxon>Verrucomicrobiia</taxon>
        <taxon>Verrucomicrobiales</taxon>
        <taxon>Verrucomicrobiaceae</taxon>
        <taxon>Prosthecobacter</taxon>
    </lineage>
</organism>
<accession>A0A4R7RRD8</accession>
<keyword evidence="3" id="KW-0645">Protease</keyword>
<dbReference type="RefSeq" id="WP_133796292.1">
    <property type="nucleotide sequence ID" value="NZ_SOCA01000006.1"/>
</dbReference>
<evidence type="ECO:0000256" key="7">
    <source>
        <dbReference type="PIRSR" id="PIRSR001123-1"/>
    </source>
</evidence>
<keyword evidence="2" id="KW-0031">Aminopeptidase</keyword>
<keyword evidence="4 8" id="KW-0479">Metal-binding</keyword>
<dbReference type="Gene3D" id="2.40.30.40">
    <property type="entry name" value="Peptidase M42, domain 2"/>
    <property type="match status" value="1"/>
</dbReference>
<evidence type="ECO:0000256" key="3">
    <source>
        <dbReference type="ARBA" id="ARBA00022670"/>
    </source>
</evidence>
<comment type="similarity">
    <text evidence="1 6">Belongs to the peptidase M42 family.</text>
</comment>
<dbReference type="Gene3D" id="3.40.630.10">
    <property type="entry name" value="Zn peptidases"/>
    <property type="match status" value="1"/>
</dbReference>
<dbReference type="GO" id="GO:0004177">
    <property type="term" value="F:aminopeptidase activity"/>
    <property type="evidence" value="ECO:0007669"/>
    <property type="project" value="UniProtKB-UniRule"/>
</dbReference>
<dbReference type="PIRSF" id="PIRSF001123">
    <property type="entry name" value="PepA_GA"/>
    <property type="match status" value="1"/>
</dbReference>
<evidence type="ECO:0000313" key="9">
    <source>
        <dbReference type="EMBL" id="TDU68152.1"/>
    </source>
</evidence>
<dbReference type="SUPFAM" id="SSF53187">
    <property type="entry name" value="Zn-dependent exopeptidases"/>
    <property type="match status" value="1"/>
</dbReference>
<dbReference type="PANTHER" id="PTHR32481:SF0">
    <property type="entry name" value="AMINOPEPTIDASE YPDE-RELATED"/>
    <property type="match status" value="1"/>
</dbReference>
<name>A0A4R7RRD8_9BACT</name>
<evidence type="ECO:0000313" key="10">
    <source>
        <dbReference type="Proteomes" id="UP000295662"/>
    </source>
</evidence>
<feature type="binding site" evidence="8">
    <location>
        <position position="180"/>
    </location>
    <ligand>
        <name>Zn(2+)</name>
        <dbReference type="ChEBI" id="CHEBI:29105"/>
        <label>1</label>
    </ligand>
</feature>
<feature type="binding site" evidence="8">
    <location>
        <position position="180"/>
    </location>
    <ligand>
        <name>Zn(2+)</name>
        <dbReference type="ChEBI" id="CHEBI:29105"/>
        <label>2</label>
    </ligand>
</feature>
<evidence type="ECO:0000256" key="6">
    <source>
        <dbReference type="PIRNR" id="PIRNR001123"/>
    </source>
</evidence>
<evidence type="ECO:0000256" key="8">
    <source>
        <dbReference type="PIRSR" id="PIRSR001123-2"/>
    </source>
</evidence>
<reference evidence="9 10" key="1">
    <citation type="submission" date="2019-03" db="EMBL/GenBank/DDBJ databases">
        <title>Genomic Encyclopedia of Archaeal and Bacterial Type Strains, Phase II (KMG-II): from individual species to whole genera.</title>
        <authorList>
            <person name="Goeker M."/>
        </authorList>
    </citation>
    <scope>NUCLEOTIDE SEQUENCE [LARGE SCALE GENOMIC DNA]</scope>
    <source>
        <strain evidence="9 10">ATCC 25309</strain>
    </source>
</reference>
<dbReference type="OrthoDB" id="9772053at2"/>
<dbReference type="GO" id="GO:0006508">
    <property type="term" value="P:proteolysis"/>
    <property type="evidence" value="ECO:0007669"/>
    <property type="project" value="UniProtKB-KW"/>
</dbReference>